<proteinExistence type="predicted"/>
<accession>A0ABX8ZQC2</accession>
<evidence type="ECO:0000313" key="2">
    <source>
        <dbReference type="Proteomes" id="UP000824281"/>
    </source>
</evidence>
<organism evidence="1 2">
    <name type="scientific">Qipengyuania aurantiaca</name>
    <dbReference type="NCBI Taxonomy" id="2867233"/>
    <lineage>
        <taxon>Bacteria</taxon>
        <taxon>Pseudomonadati</taxon>
        <taxon>Pseudomonadota</taxon>
        <taxon>Alphaproteobacteria</taxon>
        <taxon>Sphingomonadales</taxon>
        <taxon>Erythrobacteraceae</taxon>
        <taxon>Qipengyuania</taxon>
    </lineage>
</organism>
<keyword evidence="2" id="KW-1185">Reference proteome</keyword>
<reference evidence="1 2" key="1">
    <citation type="submission" date="2021-08" db="EMBL/GenBank/DDBJ databases">
        <title>Comparative Genomics Analysis of the Genus Qipengyuania Reveals Extensive Genetic Diversity and Metabolic Versatility, Including the Description of Fifteen Novel Species.</title>
        <authorList>
            <person name="Liu Y."/>
        </authorList>
    </citation>
    <scope>NUCLEOTIDE SEQUENCE [LARGE SCALE GENOMIC DNA]</scope>
    <source>
        <strain evidence="1 2">1NDH13</strain>
    </source>
</reference>
<protein>
    <recommendedName>
        <fullName evidence="3">PepSY domain-containing protein</fullName>
    </recommendedName>
</protein>
<gene>
    <name evidence="1" type="ORF">K3148_02020</name>
</gene>
<dbReference type="EMBL" id="CP081295">
    <property type="protein sequence ID" value="QZD91134.1"/>
    <property type="molecule type" value="Genomic_DNA"/>
</dbReference>
<evidence type="ECO:0000313" key="1">
    <source>
        <dbReference type="EMBL" id="QZD91134.1"/>
    </source>
</evidence>
<sequence>MNDCLAAFTGRVSPGTSKRGPGCLMRREPVPKAITKAVAACAVTALAATPVMAEKASELTYINGSLGRDAETQLRDRGFAHVSTHKNDMGYVYSYWWDASDDDCVNVEVYDGRVMTINDASDQDCGHHQGNAGAAVAAVAGAAILGALLSHKSHHHEDNQHHSDRDAELAYDRGYKDGLYHHPFHNPDREQAYVDGYHAGVNERTANAEHHYGRGGHAQVARFKDLQDARAAGGMSELERRGFRQVDNFTSGNTRYSIQWQPESRQCVQVTIADGRFYDLRDIGRHPKCR</sequence>
<name>A0ABX8ZQC2_9SPHN</name>
<dbReference type="Proteomes" id="UP000824281">
    <property type="component" value="Chromosome"/>
</dbReference>
<evidence type="ECO:0008006" key="3">
    <source>
        <dbReference type="Google" id="ProtNLM"/>
    </source>
</evidence>